<evidence type="ECO:0000313" key="5">
    <source>
        <dbReference type="Proteomes" id="UP001207918"/>
    </source>
</evidence>
<dbReference type="CDD" id="cd06257">
    <property type="entry name" value="DnaJ"/>
    <property type="match status" value="1"/>
</dbReference>
<feature type="transmembrane region" description="Helical" evidence="2">
    <location>
        <begin position="131"/>
        <end position="152"/>
    </location>
</feature>
<evidence type="ECO:0000256" key="2">
    <source>
        <dbReference type="SAM" id="Phobius"/>
    </source>
</evidence>
<dbReference type="InterPro" id="IPR018253">
    <property type="entry name" value="DnaJ_domain_CS"/>
</dbReference>
<dbReference type="SMART" id="SM00271">
    <property type="entry name" value="DnaJ"/>
    <property type="match status" value="1"/>
</dbReference>
<evidence type="ECO:0000256" key="1">
    <source>
        <dbReference type="ARBA" id="ARBA00023186"/>
    </source>
</evidence>
<organism evidence="4 5">
    <name type="scientific">Fodinibius salsisoli</name>
    <dbReference type="NCBI Taxonomy" id="2820877"/>
    <lineage>
        <taxon>Bacteria</taxon>
        <taxon>Pseudomonadati</taxon>
        <taxon>Balneolota</taxon>
        <taxon>Balneolia</taxon>
        <taxon>Balneolales</taxon>
        <taxon>Balneolaceae</taxon>
        <taxon>Fodinibius</taxon>
    </lineage>
</organism>
<comment type="caution">
    <text evidence="4">The sequence shown here is derived from an EMBL/GenBank/DDBJ whole genome shotgun (WGS) entry which is preliminary data.</text>
</comment>
<feature type="domain" description="J" evidence="3">
    <location>
        <begin position="3"/>
        <end position="67"/>
    </location>
</feature>
<dbReference type="Gene3D" id="1.10.287.110">
    <property type="entry name" value="DnaJ domain"/>
    <property type="match status" value="1"/>
</dbReference>
<feature type="transmembrane region" description="Helical" evidence="2">
    <location>
        <begin position="164"/>
        <end position="183"/>
    </location>
</feature>
<dbReference type="Proteomes" id="UP001207918">
    <property type="component" value="Unassembled WGS sequence"/>
</dbReference>
<name>A0ABT3PIP3_9BACT</name>
<reference evidence="4 5" key="1">
    <citation type="submission" date="2021-03" db="EMBL/GenBank/DDBJ databases">
        <title>Aliifodinibius sp. nov., a new bacterium isolated from saline soil.</title>
        <authorList>
            <person name="Galisteo C."/>
            <person name="De La Haba R."/>
            <person name="Sanchez-Porro C."/>
            <person name="Ventosa A."/>
        </authorList>
    </citation>
    <scope>NUCLEOTIDE SEQUENCE [LARGE SCALE GENOMIC DNA]</scope>
    <source>
        <strain evidence="4 5">1BSP15-2V2</strain>
    </source>
</reference>
<keyword evidence="5" id="KW-1185">Reference proteome</keyword>
<keyword evidence="1" id="KW-0143">Chaperone</keyword>
<sequence length="201" mass="23294">MENYYEILGIKRDANIEGIKKAYRKLALKYHPDKNPDKSATEKFIEITEAYEVLSDESNRKIYTELFDKYYPVNKENQYSEYGNIESNETFRHWKNVGQEKAKQYSEMSFQDFANKALGEIKFHGDHIAKIGCISYIFLFGGASMILLPLFASDEWKNRVGGDVGITYMFFMVLGCILLYFGLPAFKSLVGDYKEEAQNRS</sequence>
<evidence type="ECO:0000259" key="3">
    <source>
        <dbReference type="PROSITE" id="PS50076"/>
    </source>
</evidence>
<dbReference type="InterPro" id="IPR036869">
    <property type="entry name" value="J_dom_sf"/>
</dbReference>
<dbReference type="SUPFAM" id="SSF46565">
    <property type="entry name" value="Chaperone J-domain"/>
    <property type="match status" value="1"/>
</dbReference>
<dbReference type="PANTHER" id="PTHR44360:SF1">
    <property type="entry name" value="DNAJ HOMOLOG SUBFAMILY B MEMBER 9"/>
    <property type="match status" value="1"/>
</dbReference>
<dbReference type="PRINTS" id="PR00625">
    <property type="entry name" value="JDOMAIN"/>
</dbReference>
<accession>A0ABT3PIP3</accession>
<dbReference type="RefSeq" id="WP_286670461.1">
    <property type="nucleotide sequence ID" value="NZ_JAGGJA010000002.1"/>
</dbReference>
<dbReference type="PANTHER" id="PTHR44360">
    <property type="entry name" value="DNAJ HOMOLOG SUBFAMILY B MEMBER 9"/>
    <property type="match status" value="1"/>
</dbReference>
<keyword evidence="2" id="KW-0812">Transmembrane</keyword>
<keyword evidence="2" id="KW-1133">Transmembrane helix</keyword>
<dbReference type="PROSITE" id="PS50076">
    <property type="entry name" value="DNAJ_2"/>
    <property type="match status" value="1"/>
</dbReference>
<gene>
    <name evidence="4" type="ORF">J6I44_02940</name>
</gene>
<protein>
    <submittedName>
        <fullName evidence="4">J domain-containing protein</fullName>
    </submittedName>
</protein>
<dbReference type="PROSITE" id="PS00636">
    <property type="entry name" value="DNAJ_1"/>
    <property type="match status" value="1"/>
</dbReference>
<evidence type="ECO:0000313" key="4">
    <source>
        <dbReference type="EMBL" id="MCW9705791.1"/>
    </source>
</evidence>
<dbReference type="Pfam" id="PF00226">
    <property type="entry name" value="DnaJ"/>
    <property type="match status" value="1"/>
</dbReference>
<dbReference type="InterPro" id="IPR001623">
    <property type="entry name" value="DnaJ_domain"/>
</dbReference>
<proteinExistence type="predicted"/>
<keyword evidence="2" id="KW-0472">Membrane</keyword>
<dbReference type="EMBL" id="JAGGJA010000002">
    <property type="protein sequence ID" value="MCW9705791.1"/>
    <property type="molecule type" value="Genomic_DNA"/>
</dbReference>
<dbReference type="InterPro" id="IPR051948">
    <property type="entry name" value="Hsp70_co-chaperone_J-domain"/>
</dbReference>